<evidence type="ECO:0000256" key="1">
    <source>
        <dbReference type="SAM" id="MobiDB-lite"/>
    </source>
</evidence>
<reference evidence="3" key="1">
    <citation type="submission" date="2016-10" db="EMBL/GenBank/DDBJ databases">
        <authorList>
            <person name="Wibberg D."/>
        </authorList>
    </citation>
    <scope>NUCLEOTIDE SEQUENCE [LARGE SCALE GENOMIC DNA]</scope>
</reference>
<proteinExistence type="predicted"/>
<dbReference type="Proteomes" id="UP000187891">
    <property type="component" value="Unassembled WGS sequence"/>
</dbReference>
<sequence length="387" mass="42701">MARRPKGGDKAVVEEAVSKTDAELKRRRSQRSFPAATFDEPLDFAKAVFRIGGGQPVKRLTLFDQLGKSPESGASRQMIINAGKYGLTKGGVAADNIELTIDGLKIVDDHSSQKEKILAQVRLAIEQVEPFQKLYERFVGNKLPAHAVLIDAAKDLGIDGSHAPEAVDTFIVNLRFVGLLKTLSGAERIVPLDMLLSDVPSTPASLTVKPTIAAGTSVVTSDHAQFESTCFYIAPIGEDGSETRKHSDLFLGTIIEPALEPFRLTVVRADAIDQPGVITRQIIDYIMRSRLVIADLSFHNPNVFYELALRHAVKLPIVQVIRSFEKVPFDVNQMRTIHIDTSDIYSFAPRIESYRSEVANQVRRALEPDHVVDTPISIYFPNMSVTL</sequence>
<dbReference type="STRING" id="1907666.DSM25559_5278"/>
<protein>
    <submittedName>
        <fullName evidence="2">Uncharacterized protein</fullName>
    </submittedName>
</protein>
<feature type="region of interest" description="Disordered" evidence="1">
    <location>
        <begin position="1"/>
        <end position="32"/>
    </location>
</feature>
<dbReference type="EMBL" id="FMUE01000026">
    <property type="protein sequence ID" value="SCX36010.1"/>
    <property type="molecule type" value="Genomic_DNA"/>
</dbReference>
<name>A0A1R3U386_9HYPH</name>
<evidence type="ECO:0000313" key="2">
    <source>
        <dbReference type="EMBL" id="SCX36010.1"/>
    </source>
</evidence>
<organism evidence="2 3">
    <name type="scientific">Agrobacterium rosae</name>
    <dbReference type="NCBI Taxonomy" id="1972867"/>
    <lineage>
        <taxon>Bacteria</taxon>
        <taxon>Pseudomonadati</taxon>
        <taxon>Pseudomonadota</taxon>
        <taxon>Alphaproteobacteria</taxon>
        <taxon>Hyphomicrobiales</taxon>
        <taxon>Rhizobiaceae</taxon>
        <taxon>Rhizobium/Agrobacterium group</taxon>
        <taxon>Agrobacterium</taxon>
    </lineage>
</organism>
<gene>
    <name evidence="2" type="ORF">DSM25559_5278</name>
</gene>
<accession>A0A1R3U386</accession>
<dbReference type="AlphaFoldDB" id="A0A1R3U386"/>
<feature type="compositionally biased region" description="Basic and acidic residues" evidence="1">
    <location>
        <begin position="1"/>
        <end position="24"/>
    </location>
</feature>
<dbReference type="RefSeq" id="WP_077123143.1">
    <property type="nucleotide sequence ID" value="NZ_FMUE01000026.1"/>
</dbReference>
<evidence type="ECO:0000313" key="3">
    <source>
        <dbReference type="Proteomes" id="UP000187891"/>
    </source>
</evidence>